<dbReference type="PROSITE" id="PS50132">
    <property type="entry name" value="RGS"/>
    <property type="match status" value="1"/>
</dbReference>
<dbReference type="InterPro" id="IPR044926">
    <property type="entry name" value="RGS_subdomain_2"/>
</dbReference>
<evidence type="ECO:0000256" key="1">
    <source>
        <dbReference type="SAM" id="Phobius"/>
    </source>
</evidence>
<evidence type="ECO:0000259" key="2">
    <source>
        <dbReference type="PROSITE" id="PS50132"/>
    </source>
</evidence>
<feature type="transmembrane region" description="Helical" evidence="1">
    <location>
        <begin position="30"/>
        <end position="53"/>
    </location>
</feature>
<gene>
    <name evidence="3" type="ORF">BCR36DRAFT_361191</name>
</gene>
<dbReference type="Gene3D" id="1.10.167.10">
    <property type="entry name" value="Regulator of G-protein Signalling 4, domain 2"/>
    <property type="match status" value="1"/>
</dbReference>
<keyword evidence="1" id="KW-0472">Membrane</keyword>
<dbReference type="PANTHER" id="PTHR10845:SF192">
    <property type="entry name" value="DOUBLE HIT, ISOFORM B"/>
    <property type="match status" value="1"/>
</dbReference>
<evidence type="ECO:0000313" key="4">
    <source>
        <dbReference type="Proteomes" id="UP000193719"/>
    </source>
</evidence>
<keyword evidence="4" id="KW-1185">Reference proteome</keyword>
<accession>A0A1Y1UZZ7</accession>
<reference evidence="3 4" key="1">
    <citation type="submission" date="2016-08" db="EMBL/GenBank/DDBJ databases">
        <title>Genomes of anaerobic fungi encode conserved fungal cellulosomes for biomass hydrolysis.</title>
        <authorList>
            <consortium name="DOE Joint Genome Institute"/>
            <person name="Haitjema C.H."/>
            <person name="Gilmore S.P."/>
            <person name="Henske J.K."/>
            <person name="Solomon K.V."/>
            <person name="De Groot R."/>
            <person name="Kuo A."/>
            <person name="Mondo S.J."/>
            <person name="Salamov A.A."/>
            <person name="Labutti K."/>
            <person name="Zhao Z."/>
            <person name="Chiniquy J."/>
            <person name="Barry K."/>
            <person name="Brewer H.M."/>
            <person name="Purvine S.O."/>
            <person name="Wright A.T."/>
            <person name="Boxma B."/>
            <person name="Van Alen T."/>
            <person name="Hackstein J.H."/>
            <person name="Baker S.E."/>
            <person name="Grigoriev I.V."/>
            <person name="O'Malley M.A."/>
        </authorList>
    </citation>
    <scope>NUCLEOTIDE SEQUENCE [LARGE SCALE GENOMIC DNA]</scope>
    <source>
        <strain evidence="4">finn</strain>
    </source>
</reference>
<comment type="caution">
    <text evidence="3">The sequence shown here is derived from an EMBL/GenBank/DDBJ whole genome shotgun (WGS) entry which is preliminary data.</text>
</comment>
<dbReference type="AlphaFoldDB" id="A0A1Y1UZZ7"/>
<dbReference type="OrthoDB" id="2125296at2759"/>
<reference evidence="3 4" key="2">
    <citation type="submission" date="2016-08" db="EMBL/GenBank/DDBJ databases">
        <title>Pervasive Adenine N6-methylation of Active Genes in Fungi.</title>
        <authorList>
            <consortium name="DOE Joint Genome Institute"/>
            <person name="Mondo S.J."/>
            <person name="Dannebaum R.O."/>
            <person name="Kuo R.C."/>
            <person name="Labutti K."/>
            <person name="Haridas S."/>
            <person name="Kuo A."/>
            <person name="Salamov A."/>
            <person name="Ahrendt S.R."/>
            <person name="Lipzen A."/>
            <person name="Sullivan W."/>
            <person name="Andreopoulos W.B."/>
            <person name="Clum A."/>
            <person name="Lindquist E."/>
            <person name="Daum C."/>
            <person name="Ramamoorthy G.K."/>
            <person name="Gryganskyi A."/>
            <person name="Culley D."/>
            <person name="Magnuson J.K."/>
            <person name="James T.Y."/>
            <person name="O'Malley M.A."/>
            <person name="Stajich J.E."/>
            <person name="Spatafora J.W."/>
            <person name="Visel A."/>
            <person name="Grigoriev I.V."/>
        </authorList>
    </citation>
    <scope>NUCLEOTIDE SEQUENCE [LARGE SCALE GENOMIC DNA]</scope>
    <source>
        <strain evidence="4">finn</strain>
    </source>
</reference>
<proteinExistence type="predicted"/>
<dbReference type="EMBL" id="MCFH01000053">
    <property type="protein sequence ID" value="ORX43440.1"/>
    <property type="molecule type" value="Genomic_DNA"/>
</dbReference>
<keyword evidence="1" id="KW-1133">Transmembrane helix</keyword>
<dbReference type="InterPro" id="IPR016137">
    <property type="entry name" value="RGS"/>
</dbReference>
<dbReference type="Pfam" id="PF00615">
    <property type="entry name" value="RGS"/>
    <property type="match status" value="1"/>
</dbReference>
<name>A0A1Y1UZZ7_9FUNG</name>
<keyword evidence="1" id="KW-0812">Transmembrane</keyword>
<protein>
    <recommendedName>
        <fullName evidence="2">RGS domain-containing protein</fullName>
    </recommendedName>
</protein>
<organism evidence="3 4">
    <name type="scientific">Piromyces finnis</name>
    <dbReference type="NCBI Taxonomy" id="1754191"/>
    <lineage>
        <taxon>Eukaryota</taxon>
        <taxon>Fungi</taxon>
        <taxon>Fungi incertae sedis</taxon>
        <taxon>Chytridiomycota</taxon>
        <taxon>Chytridiomycota incertae sedis</taxon>
        <taxon>Neocallimastigomycetes</taxon>
        <taxon>Neocallimastigales</taxon>
        <taxon>Neocallimastigaceae</taxon>
        <taxon>Piromyces</taxon>
    </lineage>
</organism>
<dbReference type="PANTHER" id="PTHR10845">
    <property type="entry name" value="REGULATOR OF G PROTEIN SIGNALING"/>
    <property type="match status" value="1"/>
</dbReference>
<sequence>MILQININSKSSGQRRMLLDFYEVTKGGKLLFTIVAIYILFTSITLPLIKYYLAKRNKVRNSDDITKSKDYFKKVLNTPSLVFILRNIAIKEFSVENVLFWENYQILQNMNYRFYNESKKVKETDDDGYIRLTNDYDYDYDGYYQQQIQSIAVDPMNNYSYVPDTPVPKEILPYYQNFFKTFIHRNGKAAVNIPDSIAKVIQGEMTFPTIGIFDSAKEEVIEMMYNSIYPIFLQNYKSQLDETFA</sequence>
<evidence type="ECO:0000313" key="3">
    <source>
        <dbReference type="EMBL" id="ORX43440.1"/>
    </source>
</evidence>
<dbReference type="SUPFAM" id="SSF48097">
    <property type="entry name" value="Regulator of G-protein signaling, RGS"/>
    <property type="match status" value="1"/>
</dbReference>
<feature type="domain" description="RGS" evidence="2">
    <location>
        <begin position="71"/>
        <end position="235"/>
    </location>
</feature>
<dbReference type="InterPro" id="IPR036305">
    <property type="entry name" value="RGS_sf"/>
</dbReference>
<dbReference type="STRING" id="1754191.A0A1Y1UZZ7"/>
<dbReference type="Proteomes" id="UP000193719">
    <property type="component" value="Unassembled WGS sequence"/>
</dbReference>